<dbReference type="Pfam" id="PF00440">
    <property type="entry name" value="TetR_N"/>
    <property type="match status" value="1"/>
</dbReference>
<evidence type="ECO:0000313" key="6">
    <source>
        <dbReference type="EMBL" id="MCL3997716.1"/>
    </source>
</evidence>
<dbReference type="SUPFAM" id="SSF46689">
    <property type="entry name" value="Homeodomain-like"/>
    <property type="match status" value="1"/>
</dbReference>
<keyword evidence="7" id="KW-1185">Reference proteome</keyword>
<evidence type="ECO:0000256" key="3">
    <source>
        <dbReference type="ARBA" id="ARBA00023163"/>
    </source>
</evidence>
<protein>
    <submittedName>
        <fullName evidence="6">TetR/AcrR family transcriptional regulator</fullName>
    </submittedName>
</protein>
<dbReference type="SUPFAM" id="SSF48498">
    <property type="entry name" value="Tetracyclin repressor-like, C-terminal domain"/>
    <property type="match status" value="1"/>
</dbReference>
<keyword evidence="2 4" id="KW-0238">DNA-binding</keyword>
<evidence type="ECO:0000256" key="4">
    <source>
        <dbReference type="PROSITE-ProRule" id="PRU00335"/>
    </source>
</evidence>
<dbReference type="RefSeq" id="WP_249492513.1">
    <property type="nucleotide sequence ID" value="NZ_JAMCCK010000047.1"/>
</dbReference>
<dbReference type="InterPro" id="IPR050109">
    <property type="entry name" value="HTH-type_TetR-like_transc_reg"/>
</dbReference>
<reference evidence="6 7" key="1">
    <citation type="submission" date="2022-05" db="EMBL/GenBank/DDBJ databases">
        <title>Genome Resource of Streptomyces lavenduligriseus GA1-1, a Strain with Broad-Spectrum Antifungal Activity against Phytopathogenic Fungi.</title>
        <authorList>
            <person name="Qi D."/>
        </authorList>
    </citation>
    <scope>NUCLEOTIDE SEQUENCE [LARGE SCALE GENOMIC DNA]</scope>
    <source>
        <strain evidence="6 7">GA1-1</strain>
    </source>
</reference>
<evidence type="ECO:0000256" key="2">
    <source>
        <dbReference type="ARBA" id="ARBA00023125"/>
    </source>
</evidence>
<keyword evidence="1" id="KW-0805">Transcription regulation</keyword>
<dbReference type="PANTHER" id="PTHR30055:SF234">
    <property type="entry name" value="HTH-TYPE TRANSCRIPTIONAL REGULATOR BETI"/>
    <property type="match status" value="1"/>
</dbReference>
<dbReference type="EMBL" id="JAMCCK010000047">
    <property type="protein sequence ID" value="MCL3997716.1"/>
    <property type="molecule type" value="Genomic_DNA"/>
</dbReference>
<dbReference type="Gene3D" id="1.10.357.10">
    <property type="entry name" value="Tetracycline Repressor, domain 2"/>
    <property type="match status" value="1"/>
</dbReference>
<name>A0ABT0P2A5_9ACTN</name>
<keyword evidence="3" id="KW-0804">Transcription</keyword>
<dbReference type="InterPro" id="IPR036271">
    <property type="entry name" value="Tet_transcr_reg_TetR-rel_C_sf"/>
</dbReference>
<evidence type="ECO:0000259" key="5">
    <source>
        <dbReference type="PROSITE" id="PS50977"/>
    </source>
</evidence>
<accession>A0ABT0P2A5</accession>
<evidence type="ECO:0000256" key="1">
    <source>
        <dbReference type="ARBA" id="ARBA00023015"/>
    </source>
</evidence>
<sequence>MPKSAAGPAPRPMRADARRGYDRIVAAAESLVAEHGAEASLDEIARHAGVGSATLHRRFPSRQLLLEAVFKGRVEALCAKAHGLLSAPDPGAALVTWFRAVGAHAVANEQFVAGAGDHCVAGGCSRLWVAVACDRARRMKAVRPDVTITQLLKLVSAIALATEEEPDGPAEADRLLDLAIDGARAR</sequence>
<dbReference type="InterPro" id="IPR001647">
    <property type="entry name" value="HTH_TetR"/>
</dbReference>
<dbReference type="InterPro" id="IPR049445">
    <property type="entry name" value="TetR_SbtR-like_C"/>
</dbReference>
<dbReference type="Proteomes" id="UP001202052">
    <property type="component" value="Unassembled WGS sequence"/>
</dbReference>
<dbReference type="Pfam" id="PF21597">
    <property type="entry name" value="TetR_C_43"/>
    <property type="match status" value="1"/>
</dbReference>
<dbReference type="PANTHER" id="PTHR30055">
    <property type="entry name" value="HTH-TYPE TRANSCRIPTIONAL REGULATOR RUTR"/>
    <property type="match status" value="1"/>
</dbReference>
<gene>
    <name evidence="6" type="ORF">M4438_30180</name>
</gene>
<feature type="DNA-binding region" description="H-T-H motif" evidence="4">
    <location>
        <begin position="40"/>
        <end position="59"/>
    </location>
</feature>
<dbReference type="PRINTS" id="PR00455">
    <property type="entry name" value="HTHTETR"/>
</dbReference>
<feature type="domain" description="HTH tetR-type" evidence="5">
    <location>
        <begin position="18"/>
        <end position="77"/>
    </location>
</feature>
<organism evidence="6 7">
    <name type="scientific">Streptomyces lavenduligriseus</name>
    <dbReference type="NCBI Taxonomy" id="67315"/>
    <lineage>
        <taxon>Bacteria</taxon>
        <taxon>Bacillati</taxon>
        <taxon>Actinomycetota</taxon>
        <taxon>Actinomycetes</taxon>
        <taxon>Kitasatosporales</taxon>
        <taxon>Streptomycetaceae</taxon>
        <taxon>Streptomyces</taxon>
    </lineage>
</organism>
<proteinExistence type="predicted"/>
<comment type="caution">
    <text evidence="6">The sequence shown here is derived from an EMBL/GenBank/DDBJ whole genome shotgun (WGS) entry which is preliminary data.</text>
</comment>
<dbReference type="PROSITE" id="PS50977">
    <property type="entry name" value="HTH_TETR_2"/>
    <property type="match status" value="1"/>
</dbReference>
<evidence type="ECO:0000313" key="7">
    <source>
        <dbReference type="Proteomes" id="UP001202052"/>
    </source>
</evidence>
<dbReference type="InterPro" id="IPR009057">
    <property type="entry name" value="Homeodomain-like_sf"/>
</dbReference>